<dbReference type="InterPro" id="IPR016181">
    <property type="entry name" value="Acyl_CoA_acyltransferase"/>
</dbReference>
<dbReference type="SUPFAM" id="SSF55729">
    <property type="entry name" value="Acyl-CoA N-acyltransferases (Nat)"/>
    <property type="match status" value="1"/>
</dbReference>
<dbReference type="Pfam" id="PF00583">
    <property type="entry name" value="Acetyltransf_1"/>
    <property type="match status" value="1"/>
</dbReference>
<sequence>MTIEFSTDPARLDLDAIHRFLSEEAYWSRGLPREVLERAIAGSLCAAAYQDGRLVGFARAVTDRATFAYLADVFMLPEARGLGIGKRLVAFLLDQPELQGLRRMLLVTADAHSLYARFGFTELAAPERVMERHDPEVYRRKM</sequence>
<dbReference type="Gene3D" id="3.40.630.30">
    <property type="match status" value="1"/>
</dbReference>
<feature type="domain" description="N-acetyltransferase" evidence="1">
    <location>
        <begin position="3"/>
        <end position="142"/>
    </location>
</feature>
<dbReference type="RefSeq" id="WP_289831835.1">
    <property type="nucleotide sequence ID" value="NZ_JAUEDK010000056.1"/>
</dbReference>
<reference evidence="2" key="1">
    <citation type="submission" date="2023-06" db="EMBL/GenBank/DDBJ databases">
        <authorList>
            <person name="Zhang S."/>
        </authorList>
    </citation>
    <scope>NUCLEOTIDE SEQUENCE</scope>
    <source>
        <strain evidence="2">SG2303</strain>
    </source>
</reference>
<dbReference type="EMBL" id="JAUEDK010000056">
    <property type="protein sequence ID" value="MDN0077191.1"/>
    <property type="molecule type" value="Genomic_DNA"/>
</dbReference>
<evidence type="ECO:0000259" key="1">
    <source>
        <dbReference type="PROSITE" id="PS51186"/>
    </source>
</evidence>
<organism evidence="2 3">
    <name type="scientific">Crenobacter oryzisoli</name>
    <dbReference type="NCBI Taxonomy" id="3056844"/>
    <lineage>
        <taxon>Bacteria</taxon>
        <taxon>Pseudomonadati</taxon>
        <taxon>Pseudomonadota</taxon>
        <taxon>Betaproteobacteria</taxon>
        <taxon>Neisseriales</taxon>
        <taxon>Neisseriaceae</taxon>
        <taxon>Crenobacter</taxon>
    </lineage>
</organism>
<comment type="caution">
    <text evidence="2">The sequence shown here is derived from an EMBL/GenBank/DDBJ whole genome shotgun (WGS) entry which is preliminary data.</text>
</comment>
<dbReference type="CDD" id="cd04301">
    <property type="entry name" value="NAT_SF"/>
    <property type="match status" value="1"/>
</dbReference>
<dbReference type="PANTHER" id="PTHR43233:SF1">
    <property type="entry name" value="FAMILY N-ACETYLTRANSFERASE, PUTATIVE (AFU_ORTHOLOGUE AFUA_6G03350)-RELATED"/>
    <property type="match status" value="1"/>
</dbReference>
<evidence type="ECO:0000313" key="2">
    <source>
        <dbReference type="EMBL" id="MDN0077191.1"/>
    </source>
</evidence>
<proteinExistence type="predicted"/>
<dbReference type="InterPro" id="IPR053144">
    <property type="entry name" value="Acetyltransferase_Butenolide"/>
</dbReference>
<dbReference type="PANTHER" id="PTHR43233">
    <property type="entry name" value="FAMILY N-ACETYLTRANSFERASE, PUTATIVE (AFU_ORTHOLOGUE AFUA_6G03350)-RELATED"/>
    <property type="match status" value="1"/>
</dbReference>
<dbReference type="InterPro" id="IPR000182">
    <property type="entry name" value="GNAT_dom"/>
</dbReference>
<keyword evidence="3" id="KW-1185">Reference proteome</keyword>
<name>A0ABT7XTR1_9NEIS</name>
<gene>
    <name evidence="2" type="ORF">QU481_20320</name>
</gene>
<dbReference type="PROSITE" id="PS51186">
    <property type="entry name" value="GNAT"/>
    <property type="match status" value="1"/>
</dbReference>
<evidence type="ECO:0000313" key="3">
    <source>
        <dbReference type="Proteomes" id="UP001168540"/>
    </source>
</evidence>
<protein>
    <submittedName>
        <fullName evidence="2">GNAT family N-acetyltransferase</fullName>
    </submittedName>
</protein>
<dbReference type="Proteomes" id="UP001168540">
    <property type="component" value="Unassembled WGS sequence"/>
</dbReference>
<accession>A0ABT7XTR1</accession>